<dbReference type="SUPFAM" id="SSF52096">
    <property type="entry name" value="ClpP/crotonase"/>
    <property type="match status" value="1"/>
</dbReference>
<gene>
    <name evidence="4" type="ORF">HP555_10135</name>
</gene>
<dbReference type="GO" id="GO:0016853">
    <property type="term" value="F:isomerase activity"/>
    <property type="evidence" value="ECO:0007669"/>
    <property type="project" value="UniProtKB-KW"/>
</dbReference>
<dbReference type="RefSeq" id="WP_199262111.1">
    <property type="nucleotide sequence ID" value="NZ_CP054140.1"/>
</dbReference>
<dbReference type="Gene3D" id="3.90.226.10">
    <property type="entry name" value="2-enoyl-CoA Hydratase, Chain A, domain 1"/>
    <property type="match status" value="1"/>
</dbReference>
<dbReference type="PROSITE" id="PS00166">
    <property type="entry name" value="ENOYL_COA_HYDRATASE"/>
    <property type="match status" value="1"/>
</dbReference>
<evidence type="ECO:0000256" key="3">
    <source>
        <dbReference type="RuleBase" id="RU003707"/>
    </source>
</evidence>
<dbReference type="AlphaFoldDB" id="A0A7T5VE08"/>
<keyword evidence="2" id="KW-0456">Lyase</keyword>
<dbReference type="InterPro" id="IPR001753">
    <property type="entry name" value="Enoyl-CoA_hydra/iso"/>
</dbReference>
<keyword evidence="4" id="KW-0413">Isomerase</keyword>
<dbReference type="KEGG" id="dog:HP555_10135"/>
<dbReference type="InterPro" id="IPR018376">
    <property type="entry name" value="Enoyl-CoA_hyd/isom_CS"/>
</dbReference>
<keyword evidence="5" id="KW-1185">Reference proteome</keyword>
<dbReference type="InterPro" id="IPR029045">
    <property type="entry name" value="ClpP/crotonase-like_dom_sf"/>
</dbReference>
<evidence type="ECO:0000256" key="1">
    <source>
        <dbReference type="ARBA" id="ARBA00005254"/>
    </source>
</evidence>
<dbReference type="FunFam" id="1.10.12.10:FF:000001">
    <property type="entry name" value="Probable enoyl-CoA hydratase, mitochondrial"/>
    <property type="match status" value="1"/>
</dbReference>
<dbReference type="PANTHER" id="PTHR11941">
    <property type="entry name" value="ENOYL-COA HYDRATASE-RELATED"/>
    <property type="match status" value="1"/>
</dbReference>
<evidence type="ECO:0000313" key="5">
    <source>
        <dbReference type="Proteomes" id="UP000596092"/>
    </source>
</evidence>
<evidence type="ECO:0000313" key="4">
    <source>
        <dbReference type="EMBL" id="QQG66195.1"/>
    </source>
</evidence>
<proteinExistence type="inferred from homology"/>
<protein>
    <submittedName>
        <fullName evidence="4">Enoyl-CoA hydratase/isomerase family protein</fullName>
    </submittedName>
</protein>
<dbReference type="InterPro" id="IPR014748">
    <property type="entry name" value="Enoyl-CoA_hydra_C"/>
</dbReference>
<comment type="similarity">
    <text evidence="1 3">Belongs to the enoyl-CoA hydratase/isomerase family.</text>
</comment>
<dbReference type="GO" id="GO:0006635">
    <property type="term" value="P:fatty acid beta-oxidation"/>
    <property type="evidence" value="ECO:0007669"/>
    <property type="project" value="TreeGrafter"/>
</dbReference>
<sequence length="262" mass="28603">MSTRFRTVLVRKENGLATITLNRPETLNILDSLLLSELITVLTDIGQDEEVRVVIITGGQHCFSAGLDLRDIETIETPAAARRYLQQVQVLFARLDTLEQPVLAAISGFALGAGFELALTCDLRIAAANATFGHPEVKIGMIPGCGGTQRLPRLIGMTKAKELLYTGNHIDAEEAYRLGLVNRVVSADLVLEETGILAEKIAGHPVLALKATKLAVNGGYDLPLNAAVEYASRCLETLFTSEDQKEGVRAYMEKRKPLYKNR</sequence>
<dbReference type="PANTHER" id="PTHR11941:SF54">
    <property type="entry name" value="ENOYL-COA HYDRATASE, MITOCHONDRIAL"/>
    <property type="match status" value="1"/>
</dbReference>
<reference evidence="4 5" key="1">
    <citation type="submission" date="2020-05" db="EMBL/GenBank/DDBJ databases">
        <title>Complete genome of Desulfobulbus oligotrophicus.</title>
        <authorList>
            <person name="Podar M."/>
        </authorList>
    </citation>
    <scope>NUCLEOTIDE SEQUENCE [LARGE SCALE GENOMIC DNA]</scope>
    <source>
        <strain evidence="4 5">Prop6</strain>
    </source>
</reference>
<name>A0A7T5VE08_9BACT</name>
<dbReference type="GO" id="GO:0016836">
    <property type="term" value="F:hydro-lyase activity"/>
    <property type="evidence" value="ECO:0007669"/>
    <property type="project" value="UniProtKB-ARBA"/>
</dbReference>
<organism evidence="4 5">
    <name type="scientific">Desulfobulbus oligotrophicus</name>
    <dbReference type="NCBI Taxonomy" id="1909699"/>
    <lineage>
        <taxon>Bacteria</taxon>
        <taxon>Pseudomonadati</taxon>
        <taxon>Thermodesulfobacteriota</taxon>
        <taxon>Desulfobulbia</taxon>
        <taxon>Desulfobulbales</taxon>
        <taxon>Desulfobulbaceae</taxon>
        <taxon>Desulfobulbus</taxon>
    </lineage>
</organism>
<dbReference type="Proteomes" id="UP000596092">
    <property type="component" value="Chromosome"/>
</dbReference>
<dbReference type="Pfam" id="PF00378">
    <property type="entry name" value="ECH_1"/>
    <property type="match status" value="1"/>
</dbReference>
<evidence type="ECO:0000256" key="2">
    <source>
        <dbReference type="ARBA" id="ARBA00023239"/>
    </source>
</evidence>
<dbReference type="CDD" id="cd06558">
    <property type="entry name" value="crotonase-like"/>
    <property type="match status" value="1"/>
</dbReference>
<dbReference type="FunFam" id="3.90.226.10:FF:000009">
    <property type="entry name" value="Carnitinyl-CoA dehydratase"/>
    <property type="match status" value="1"/>
</dbReference>
<dbReference type="Gene3D" id="1.10.12.10">
    <property type="entry name" value="Lyase 2-enoyl-coa Hydratase, Chain A, domain 2"/>
    <property type="match status" value="1"/>
</dbReference>
<dbReference type="EMBL" id="CP054140">
    <property type="protein sequence ID" value="QQG66195.1"/>
    <property type="molecule type" value="Genomic_DNA"/>
</dbReference>
<accession>A0A7T5VE08</accession>